<keyword evidence="1" id="KW-0732">Signal</keyword>
<protein>
    <submittedName>
        <fullName evidence="2">Uncharacterized protein</fullName>
    </submittedName>
</protein>
<evidence type="ECO:0000313" key="2">
    <source>
        <dbReference type="EMBL" id="MDN4120922.1"/>
    </source>
</evidence>
<dbReference type="Proteomes" id="UP001168613">
    <property type="component" value="Unassembled WGS sequence"/>
</dbReference>
<comment type="caution">
    <text evidence="2">The sequence shown here is derived from an EMBL/GenBank/DDBJ whole genome shotgun (WGS) entry which is preliminary data.</text>
</comment>
<evidence type="ECO:0000256" key="1">
    <source>
        <dbReference type="SAM" id="SignalP"/>
    </source>
</evidence>
<accession>A0ABT8EI19</accession>
<sequence length="169" mass="18627">MSFVKCCSLVASALLLLCLSFTSKAAAQAWPSIPSQLSLQTPFGDLQVTPSDYIYDAQLSLGTRIIEPTIKGLINMPYAFQVGDSQSVLISVDNGVEHCPISFHWLTISQQGHHLSPAFGSCNSKIRVSHRGSTLIVQTPSTKAQDSIDEYRYKEGKISLRTRRNPQRD</sequence>
<feature type="chain" id="PRO_5047374172" evidence="1">
    <location>
        <begin position="26"/>
        <end position="169"/>
    </location>
</feature>
<organism evidence="2 3">
    <name type="scientific">Alcaligenes endophyticus</name>
    <dbReference type="NCBI Taxonomy" id="1929088"/>
    <lineage>
        <taxon>Bacteria</taxon>
        <taxon>Pseudomonadati</taxon>
        <taxon>Pseudomonadota</taxon>
        <taxon>Betaproteobacteria</taxon>
        <taxon>Burkholderiales</taxon>
        <taxon>Alcaligenaceae</taxon>
        <taxon>Alcaligenes</taxon>
    </lineage>
</organism>
<gene>
    <name evidence="2" type="ORF">LMS43_06450</name>
</gene>
<dbReference type="RefSeq" id="WP_266125087.1">
    <property type="nucleotide sequence ID" value="NZ_JAJHNU010000001.1"/>
</dbReference>
<reference evidence="2" key="1">
    <citation type="submission" date="2021-11" db="EMBL/GenBank/DDBJ databases">
        <title>Draft genome sequence of Alcaligenes endophyticus type strain CCUG 75668T.</title>
        <authorList>
            <person name="Salva-Serra F."/>
            <person name="Duran R.E."/>
            <person name="Seeger M."/>
            <person name="Moore E.R.B."/>
            <person name="Jaen-Luchoro D."/>
        </authorList>
    </citation>
    <scope>NUCLEOTIDE SEQUENCE</scope>
    <source>
        <strain evidence="2">CCUG 75668</strain>
    </source>
</reference>
<dbReference type="EMBL" id="JAJHNU010000001">
    <property type="protein sequence ID" value="MDN4120922.1"/>
    <property type="molecule type" value="Genomic_DNA"/>
</dbReference>
<evidence type="ECO:0000313" key="3">
    <source>
        <dbReference type="Proteomes" id="UP001168613"/>
    </source>
</evidence>
<name>A0ABT8EI19_9BURK</name>
<feature type="signal peptide" evidence="1">
    <location>
        <begin position="1"/>
        <end position="25"/>
    </location>
</feature>
<proteinExistence type="predicted"/>
<keyword evidence="3" id="KW-1185">Reference proteome</keyword>